<evidence type="ECO:0000256" key="4">
    <source>
        <dbReference type="ARBA" id="ARBA00022786"/>
    </source>
</evidence>
<dbReference type="FunFam" id="3.90.70.10:FF:000119">
    <property type="entry name" value="Ubiquitin specific peptidase 36"/>
    <property type="match status" value="1"/>
</dbReference>
<keyword evidence="6 7" id="KW-0788">Thiol protease</keyword>
<accession>A0A4Y7TP89</accession>
<feature type="compositionally biased region" description="Pro residues" evidence="8">
    <location>
        <begin position="81"/>
        <end position="93"/>
    </location>
</feature>
<feature type="region of interest" description="Disordered" evidence="8">
    <location>
        <begin position="422"/>
        <end position="623"/>
    </location>
</feature>
<dbReference type="AlphaFoldDB" id="A0A4Y7TP89"/>
<keyword evidence="3 7" id="KW-0645">Protease</keyword>
<dbReference type="EC" id="3.4.19.12" evidence="7"/>
<organism evidence="10 11">
    <name type="scientific">Coprinellus micaceus</name>
    <name type="common">Glistening ink-cap mushroom</name>
    <name type="synonym">Coprinus micaceus</name>
    <dbReference type="NCBI Taxonomy" id="71717"/>
    <lineage>
        <taxon>Eukaryota</taxon>
        <taxon>Fungi</taxon>
        <taxon>Dikarya</taxon>
        <taxon>Basidiomycota</taxon>
        <taxon>Agaricomycotina</taxon>
        <taxon>Agaricomycetes</taxon>
        <taxon>Agaricomycetidae</taxon>
        <taxon>Agaricales</taxon>
        <taxon>Agaricineae</taxon>
        <taxon>Psathyrellaceae</taxon>
        <taxon>Coprinellus</taxon>
    </lineage>
</organism>
<dbReference type="GO" id="GO:0005829">
    <property type="term" value="C:cytosol"/>
    <property type="evidence" value="ECO:0007669"/>
    <property type="project" value="TreeGrafter"/>
</dbReference>
<comment type="caution">
    <text evidence="10">The sequence shown here is derived from an EMBL/GenBank/DDBJ whole genome shotgun (WGS) entry which is preliminary data.</text>
</comment>
<reference evidence="10 11" key="1">
    <citation type="journal article" date="2019" name="Nat. Ecol. Evol.">
        <title>Megaphylogeny resolves global patterns of mushroom evolution.</title>
        <authorList>
            <person name="Varga T."/>
            <person name="Krizsan K."/>
            <person name="Foldi C."/>
            <person name="Dima B."/>
            <person name="Sanchez-Garcia M."/>
            <person name="Sanchez-Ramirez S."/>
            <person name="Szollosi G.J."/>
            <person name="Szarkandi J.G."/>
            <person name="Papp V."/>
            <person name="Albert L."/>
            <person name="Andreopoulos W."/>
            <person name="Angelini C."/>
            <person name="Antonin V."/>
            <person name="Barry K.W."/>
            <person name="Bougher N.L."/>
            <person name="Buchanan P."/>
            <person name="Buyck B."/>
            <person name="Bense V."/>
            <person name="Catcheside P."/>
            <person name="Chovatia M."/>
            <person name="Cooper J."/>
            <person name="Damon W."/>
            <person name="Desjardin D."/>
            <person name="Finy P."/>
            <person name="Geml J."/>
            <person name="Haridas S."/>
            <person name="Hughes K."/>
            <person name="Justo A."/>
            <person name="Karasinski D."/>
            <person name="Kautmanova I."/>
            <person name="Kiss B."/>
            <person name="Kocsube S."/>
            <person name="Kotiranta H."/>
            <person name="LaButti K.M."/>
            <person name="Lechner B.E."/>
            <person name="Liimatainen K."/>
            <person name="Lipzen A."/>
            <person name="Lukacs Z."/>
            <person name="Mihaltcheva S."/>
            <person name="Morgado L.N."/>
            <person name="Niskanen T."/>
            <person name="Noordeloos M.E."/>
            <person name="Ohm R.A."/>
            <person name="Ortiz-Santana B."/>
            <person name="Ovrebo C."/>
            <person name="Racz N."/>
            <person name="Riley R."/>
            <person name="Savchenko A."/>
            <person name="Shiryaev A."/>
            <person name="Soop K."/>
            <person name="Spirin V."/>
            <person name="Szebenyi C."/>
            <person name="Tomsovsky M."/>
            <person name="Tulloss R.E."/>
            <person name="Uehling J."/>
            <person name="Grigoriev I.V."/>
            <person name="Vagvolgyi C."/>
            <person name="Papp T."/>
            <person name="Martin F.M."/>
            <person name="Miettinen O."/>
            <person name="Hibbett D.S."/>
            <person name="Nagy L.G."/>
        </authorList>
    </citation>
    <scope>NUCLEOTIDE SEQUENCE [LARGE SCALE GENOMIC DNA]</scope>
    <source>
        <strain evidence="10 11">FP101781</strain>
    </source>
</reference>
<dbReference type="InterPro" id="IPR050164">
    <property type="entry name" value="Peptidase_C19"/>
</dbReference>
<feature type="compositionally biased region" description="Basic residues" evidence="8">
    <location>
        <begin position="613"/>
        <end position="623"/>
    </location>
</feature>
<keyword evidence="5 7" id="KW-0378">Hydrolase</keyword>
<dbReference type="GO" id="GO:0005634">
    <property type="term" value="C:nucleus"/>
    <property type="evidence" value="ECO:0007669"/>
    <property type="project" value="TreeGrafter"/>
</dbReference>
<dbReference type="Pfam" id="PF00443">
    <property type="entry name" value="UCH"/>
    <property type="match status" value="1"/>
</dbReference>
<protein>
    <recommendedName>
        <fullName evidence="7">Ubiquitin carboxyl-terminal hydrolase</fullName>
        <ecNumber evidence="7">3.4.19.12</ecNumber>
    </recommendedName>
</protein>
<gene>
    <name evidence="10" type="ORF">FA13DRAFT_1911959</name>
</gene>
<dbReference type="GO" id="GO:0004843">
    <property type="term" value="F:cysteine-type deubiquitinase activity"/>
    <property type="evidence" value="ECO:0007669"/>
    <property type="project" value="UniProtKB-UniRule"/>
</dbReference>
<sequence>MLASPLRPTSHIFSSSHAADDYRPAKDLEAFNKLLPPPVEFVEGSSSGAYAVPEGKYKPINVPPPSPKTAAPKIEKSVEPKSPPTPTLTPAPTPKSSLKSLWSSGIDISWPSQCSIGSGLHNLGNTCFLNSALQCLIHTPPLLHILAAHTKEKCRNDKFCMTCGLRSVAGQAHSSRSSFSPAPIVSRLQTIAKHMRRGRQEDTHEFLRYAIDALQKACLFGHPPKIDPKLAETTWVHKIFGGRLRSRVTCQSCGHNSDTFDRILDLSLDIFKTDTVREALKKFVAVDHLKGADKYKCEKCNKPVNAEKRFTIHEAPIVLTVHLKRFSPLGRKIPHQVEYDEKLSLAPYMSEASFGPTYSLYGVICHAGGGPNSGHYYAFVKSKDGRWHEMNDESVHAVPPPINKKSAYVLFYMKDKGQGLEAAMKSKGSEKREELNRPRMSQNMKGMKRKERDVDDDEDLGEKVDKPLLGPLLPSPSINGDSKKSREDPQAAALKAKIEVAQQQKAKSTMKGLSQYASDDEDGKDNGADVHSSPSQEIGIDDSRATPNPPPSSSPGPERSSIRPASFYGNGQRPLKKRKSQDFHDRSHQKRPFSNGKINHSNPYNNVVTYSGKNKRRRPPRGI</sequence>
<evidence type="ECO:0000256" key="6">
    <source>
        <dbReference type="ARBA" id="ARBA00022807"/>
    </source>
</evidence>
<evidence type="ECO:0000256" key="7">
    <source>
        <dbReference type="RuleBase" id="RU366025"/>
    </source>
</evidence>
<dbReference type="SUPFAM" id="SSF54001">
    <property type="entry name" value="Cysteine proteinases"/>
    <property type="match status" value="1"/>
</dbReference>
<evidence type="ECO:0000256" key="5">
    <source>
        <dbReference type="ARBA" id="ARBA00022801"/>
    </source>
</evidence>
<dbReference type="PANTHER" id="PTHR24006:SF758">
    <property type="entry name" value="UBIQUITIN CARBOXYL-TERMINAL HYDROLASE 36"/>
    <property type="match status" value="1"/>
</dbReference>
<feature type="compositionally biased region" description="Low complexity" evidence="8">
    <location>
        <begin position="555"/>
        <end position="564"/>
    </location>
</feature>
<dbReference type="EMBL" id="QPFP01000007">
    <property type="protein sequence ID" value="TEB35728.1"/>
    <property type="molecule type" value="Genomic_DNA"/>
</dbReference>
<name>A0A4Y7TP89_COPMI</name>
<proteinExistence type="inferred from homology"/>
<feature type="compositionally biased region" description="Polar residues" evidence="8">
    <location>
        <begin position="596"/>
        <end position="612"/>
    </location>
</feature>
<feature type="region of interest" description="Disordered" evidence="8">
    <location>
        <begin position="54"/>
        <end position="96"/>
    </location>
</feature>
<dbReference type="InterPro" id="IPR038765">
    <property type="entry name" value="Papain-like_cys_pep_sf"/>
</dbReference>
<evidence type="ECO:0000256" key="1">
    <source>
        <dbReference type="ARBA" id="ARBA00000707"/>
    </source>
</evidence>
<dbReference type="OrthoDB" id="420187at2759"/>
<evidence type="ECO:0000256" key="3">
    <source>
        <dbReference type="ARBA" id="ARBA00022670"/>
    </source>
</evidence>
<feature type="compositionally biased region" description="Low complexity" evidence="8">
    <location>
        <begin position="467"/>
        <end position="477"/>
    </location>
</feature>
<evidence type="ECO:0000313" key="10">
    <source>
        <dbReference type="EMBL" id="TEB35728.1"/>
    </source>
</evidence>
<dbReference type="PROSITE" id="PS00972">
    <property type="entry name" value="USP_1"/>
    <property type="match status" value="1"/>
</dbReference>
<dbReference type="GO" id="GO:0006508">
    <property type="term" value="P:proteolysis"/>
    <property type="evidence" value="ECO:0007669"/>
    <property type="project" value="UniProtKB-KW"/>
</dbReference>
<dbReference type="InterPro" id="IPR028889">
    <property type="entry name" value="USP"/>
</dbReference>
<comment type="similarity">
    <text evidence="2 7">Belongs to the peptidase C19 family.</text>
</comment>
<dbReference type="PANTHER" id="PTHR24006">
    <property type="entry name" value="UBIQUITIN CARBOXYL-TERMINAL HYDROLASE"/>
    <property type="match status" value="1"/>
</dbReference>
<dbReference type="GO" id="GO:0016579">
    <property type="term" value="P:protein deubiquitination"/>
    <property type="evidence" value="ECO:0007669"/>
    <property type="project" value="InterPro"/>
</dbReference>
<keyword evidence="4 7" id="KW-0833">Ubl conjugation pathway</keyword>
<dbReference type="STRING" id="71717.A0A4Y7TP89"/>
<feature type="compositionally biased region" description="Basic and acidic residues" evidence="8">
    <location>
        <begin position="427"/>
        <end position="437"/>
    </location>
</feature>
<dbReference type="PROSITE" id="PS50235">
    <property type="entry name" value="USP_3"/>
    <property type="match status" value="1"/>
</dbReference>
<evidence type="ECO:0000256" key="2">
    <source>
        <dbReference type="ARBA" id="ARBA00009085"/>
    </source>
</evidence>
<evidence type="ECO:0000259" key="9">
    <source>
        <dbReference type="PROSITE" id="PS50235"/>
    </source>
</evidence>
<dbReference type="PROSITE" id="PS00973">
    <property type="entry name" value="USP_2"/>
    <property type="match status" value="1"/>
</dbReference>
<dbReference type="InterPro" id="IPR001394">
    <property type="entry name" value="Peptidase_C19_UCH"/>
</dbReference>
<keyword evidence="11" id="KW-1185">Reference proteome</keyword>
<dbReference type="Gene3D" id="3.90.70.10">
    <property type="entry name" value="Cysteine proteinases"/>
    <property type="match status" value="1"/>
</dbReference>
<evidence type="ECO:0000256" key="8">
    <source>
        <dbReference type="SAM" id="MobiDB-lite"/>
    </source>
</evidence>
<feature type="domain" description="USP" evidence="9">
    <location>
        <begin position="118"/>
        <end position="415"/>
    </location>
</feature>
<feature type="compositionally biased region" description="Polar residues" evidence="8">
    <location>
        <begin position="501"/>
        <end position="517"/>
    </location>
</feature>
<evidence type="ECO:0000313" key="11">
    <source>
        <dbReference type="Proteomes" id="UP000298030"/>
    </source>
</evidence>
<dbReference type="CDD" id="cd02661">
    <property type="entry name" value="Peptidase_C19E"/>
    <property type="match status" value="1"/>
</dbReference>
<comment type="catalytic activity">
    <reaction evidence="1 7">
        <text>Thiol-dependent hydrolysis of ester, thioester, amide, peptide and isopeptide bonds formed by the C-terminal Gly of ubiquitin (a 76-residue protein attached to proteins as an intracellular targeting signal).</text>
        <dbReference type="EC" id="3.4.19.12"/>
    </reaction>
</comment>
<dbReference type="InterPro" id="IPR018200">
    <property type="entry name" value="USP_CS"/>
</dbReference>
<dbReference type="Proteomes" id="UP000298030">
    <property type="component" value="Unassembled WGS sequence"/>
</dbReference>